<evidence type="ECO:0000259" key="2">
    <source>
        <dbReference type="Pfam" id="PF07670"/>
    </source>
</evidence>
<evidence type="ECO:0000313" key="3">
    <source>
        <dbReference type="EMBL" id="MPN07632.1"/>
    </source>
</evidence>
<sequence>MVNGRFELVGDNNTSILAGIGNAIAPIFAPLGFGGWKQAVATVTGLIAKENVVNTFGVLYGFAEVAENGMEIWSNLALDFTALSAFSFMLFNLLCAPCFAAMGAIKTEMKSAKWTWAAIGYMTVFAYVIALIVFQLGSWIESRIFSIGTIAAIVLASLLFYLLLRKNPYEKKIAGR</sequence>
<dbReference type="GO" id="GO:0005886">
    <property type="term" value="C:plasma membrane"/>
    <property type="evidence" value="ECO:0007669"/>
    <property type="project" value="TreeGrafter"/>
</dbReference>
<dbReference type="Pfam" id="PF07670">
    <property type="entry name" value="Gate"/>
    <property type="match status" value="1"/>
</dbReference>
<organism evidence="3">
    <name type="scientific">bioreactor metagenome</name>
    <dbReference type="NCBI Taxonomy" id="1076179"/>
    <lineage>
        <taxon>unclassified sequences</taxon>
        <taxon>metagenomes</taxon>
        <taxon>ecological metagenomes</taxon>
    </lineage>
</organism>
<dbReference type="InterPro" id="IPR011642">
    <property type="entry name" value="Gate_dom"/>
</dbReference>
<dbReference type="PANTHER" id="PTHR43185">
    <property type="entry name" value="FERROUS IRON TRANSPORT PROTEIN B"/>
    <property type="match status" value="1"/>
</dbReference>
<evidence type="ECO:0000256" key="1">
    <source>
        <dbReference type="SAM" id="Phobius"/>
    </source>
</evidence>
<reference evidence="3" key="1">
    <citation type="submission" date="2019-08" db="EMBL/GenBank/DDBJ databases">
        <authorList>
            <person name="Kucharzyk K."/>
            <person name="Murdoch R.W."/>
            <person name="Higgins S."/>
            <person name="Loffler F."/>
        </authorList>
    </citation>
    <scope>NUCLEOTIDE SEQUENCE</scope>
</reference>
<keyword evidence="1" id="KW-1133">Transmembrane helix</keyword>
<keyword evidence="1" id="KW-0812">Transmembrane</keyword>
<feature type="transmembrane region" description="Helical" evidence="1">
    <location>
        <begin position="114"/>
        <end position="138"/>
    </location>
</feature>
<dbReference type="InterPro" id="IPR050860">
    <property type="entry name" value="FeoB_GTPase"/>
</dbReference>
<protein>
    <recommendedName>
        <fullName evidence="2">Nucleoside transporter/FeoB GTPase Gate domain-containing protein</fullName>
    </recommendedName>
</protein>
<dbReference type="EMBL" id="VSSQ01053629">
    <property type="protein sequence ID" value="MPN07632.1"/>
    <property type="molecule type" value="Genomic_DNA"/>
</dbReference>
<feature type="domain" description="Nucleoside transporter/FeoB GTPase Gate" evidence="2">
    <location>
        <begin position="13"/>
        <end position="110"/>
    </location>
</feature>
<gene>
    <name evidence="3" type="ORF">SDC9_154903</name>
</gene>
<dbReference type="PANTHER" id="PTHR43185:SF1">
    <property type="entry name" value="FE(2+) TRANSPORTER FEOB"/>
    <property type="match status" value="1"/>
</dbReference>
<feature type="transmembrane region" description="Helical" evidence="1">
    <location>
        <begin position="144"/>
        <end position="164"/>
    </location>
</feature>
<dbReference type="GO" id="GO:0015093">
    <property type="term" value="F:ferrous iron transmembrane transporter activity"/>
    <property type="evidence" value="ECO:0007669"/>
    <property type="project" value="TreeGrafter"/>
</dbReference>
<name>A0A645F299_9ZZZZ</name>
<comment type="caution">
    <text evidence="3">The sequence shown here is derived from an EMBL/GenBank/DDBJ whole genome shotgun (WGS) entry which is preliminary data.</text>
</comment>
<proteinExistence type="predicted"/>
<feature type="transmembrane region" description="Helical" evidence="1">
    <location>
        <begin position="80"/>
        <end position="102"/>
    </location>
</feature>
<accession>A0A645F299</accession>
<dbReference type="AlphaFoldDB" id="A0A645F299"/>
<keyword evidence="1" id="KW-0472">Membrane</keyword>